<evidence type="ECO:0000313" key="3">
    <source>
        <dbReference type="Proteomes" id="UP000249422"/>
    </source>
</evidence>
<evidence type="ECO:0000313" key="2">
    <source>
        <dbReference type="EMBL" id="RAJ06041.1"/>
    </source>
</evidence>
<feature type="domain" description="Calcineurin-like phosphoesterase" evidence="1">
    <location>
        <begin position="19"/>
        <end position="116"/>
    </location>
</feature>
<comment type="caution">
    <text evidence="2">The sequence shown here is derived from an EMBL/GenBank/DDBJ whole genome shotgun (WGS) entry which is preliminary data.</text>
</comment>
<evidence type="ECO:0000259" key="1">
    <source>
        <dbReference type="Pfam" id="PF00149"/>
    </source>
</evidence>
<dbReference type="GO" id="GO:0005737">
    <property type="term" value="C:cytoplasm"/>
    <property type="evidence" value="ECO:0007669"/>
    <property type="project" value="TreeGrafter"/>
</dbReference>
<dbReference type="InterPro" id="IPR050126">
    <property type="entry name" value="Ap4A_hydrolase"/>
</dbReference>
<dbReference type="GO" id="GO:0016791">
    <property type="term" value="F:phosphatase activity"/>
    <property type="evidence" value="ECO:0007669"/>
    <property type="project" value="TreeGrafter"/>
</dbReference>
<protein>
    <submittedName>
        <fullName evidence="2">Serine/threonine protein phosphatase 1</fullName>
    </submittedName>
</protein>
<dbReference type="RefSeq" id="WP_258394178.1">
    <property type="nucleotide sequence ID" value="NZ_CAWNWF010000005.1"/>
</dbReference>
<dbReference type="InterPro" id="IPR029052">
    <property type="entry name" value="Metallo-depent_PP-like"/>
</dbReference>
<reference evidence="2 3" key="1">
    <citation type="submission" date="2018-06" db="EMBL/GenBank/DDBJ databases">
        <title>Freshwater and sediment microbial communities from various areas in North America, analyzing microbe dynamics in response to fracking.</title>
        <authorList>
            <person name="Lamendella R."/>
        </authorList>
    </citation>
    <scope>NUCLEOTIDE SEQUENCE [LARGE SCALE GENOMIC DNA]</scope>
    <source>
        <strain evidence="2 3">17</strain>
    </source>
</reference>
<dbReference type="Gene3D" id="3.60.21.10">
    <property type="match status" value="1"/>
</dbReference>
<dbReference type="PANTHER" id="PTHR42850">
    <property type="entry name" value="METALLOPHOSPHOESTERASE"/>
    <property type="match status" value="1"/>
</dbReference>
<proteinExistence type="predicted"/>
<sequence>MNPSPLIRRFSHNPLGRDLAVGDIHGYFSRLEQTLNQAGFDPARDRLFSVGDLTDRGPDCTEVLEWLARPWFHPVCGNHDDYVCRYESCDRENWIQNGGGWFQQLTPGEQTVFAAHYRTLPIAIEVATPAGPVGLLHADCPFSSWQELLDKLDARVSGGRLRAIKNVCLWSRRRIERLDESGVEDLVALVVGHTPVSIPLSLGNVYYIDTGGWYPDEGGYFTLLDLNTLMPVALGHPDEPPEHAMFHHAIRDHAGPLIRRS</sequence>
<gene>
    <name evidence="2" type="ORF">DEU50_105139</name>
</gene>
<dbReference type="AlphaFoldDB" id="A0AAX1PLD4"/>
<dbReference type="GO" id="GO:0008803">
    <property type="term" value="F:bis(5'-nucleosyl)-tetraphosphatase (symmetrical) activity"/>
    <property type="evidence" value="ECO:0007669"/>
    <property type="project" value="TreeGrafter"/>
</dbReference>
<dbReference type="InterPro" id="IPR004843">
    <property type="entry name" value="Calcineurin-like_PHP"/>
</dbReference>
<accession>A0AAX1PLD4</accession>
<dbReference type="GO" id="GO:0110154">
    <property type="term" value="P:RNA decapping"/>
    <property type="evidence" value="ECO:0007669"/>
    <property type="project" value="TreeGrafter"/>
</dbReference>
<organism evidence="2 3">
    <name type="scientific">Aeromonas salmonicida</name>
    <dbReference type="NCBI Taxonomy" id="645"/>
    <lineage>
        <taxon>Bacteria</taxon>
        <taxon>Pseudomonadati</taxon>
        <taxon>Pseudomonadota</taxon>
        <taxon>Gammaproteobacteria</taxon>
        <taxon>Aeromonadales</taxon>
        <taxon>Aeromonadaceae</taxon>
        <taxon>Aeromonas</taxon>
    </lineage>
</organism>
<dbReference type="EMBL" id="QLLM01000005">
    <property type="protein sequence ID" value="RAJ06041.1"/>
    <property type="molecule type" value="Genomic_DNA"/>
</dbReference>
<name>A0AAX1PLD4_AERSA</name>
<dbReference type="PANTHER" id="PTHR42850:SF10">
    <property type="entry name" value="SERINE_THREONINE-PROTEIN PHOSPHATASE 1"/>
    <property type="match status" value="1"/>
</dbReference>
<dbReference type="SUPFAM" id="SSF56300">
    <property type="entry name" value="Metallo-dependent phosphatases"/>
    <property type="match status" value="1"/>
</dbReference>
<dbReference type="Proteomes" id="UP000249422">
    <property type="component" value="Unassembled WGS sequence"/>
</dbReference>
<dbReference type="Pfam" id="PF00149">
    <property type="entry name" value="Metallophos"/>
    <property type="match status" value="1"/>
</dbReference>